<dbReference type="InterPro" id="IPR001611">
    <property type="entry name" value="Leu-rich_rpt"/>
</dbReference>
<dbReference type="STRING" id="90262.A0A1X2I0Q9"/>
<proteinExistence type="predicted"/>
<dbReference type="Proteomes" id="UP000193560">
    <property type="component" value="Unassembled WGS sequence"/>
</dbReference>
<keyword evidence="2" id="KW-0677">Repeat</keyword>
<dbReference type="SMART" id="SM00364">
    <property type="entry name" value="LRR_BAC"/>
    <property type="match status" value="3"/>
</dbReference>
<dbReference type="InterPro" id="IPR032675">
    <property type="entry name" value="LRR_dom_sf"/>
</dbReference>
<dbReference type="Gene3D" id="3.80.10.10">
    <property type="entry name" value="Ribonuclease Inhibitor"/>
    <property type="match status" value="1"/>
</dbReference>
<feature type="region of interest" description="Disordered" evidence="3">
    <location>
        <begin position="178"/>
        <end position="201"/>
    </location>
</feature>
<accession>A0A1X2I0Q9</accession>
<evidence type="ECO:0000313" key="5">
    <source>
        <dbReference type="Proteomes" id="UP000193560"/>
    </source>
</evidence>
<dbReference type="GO" id="GO:0005737">
    <property type="term" value="C:cytoplasm"/>
    <property type="evidence" value="ECO:0007669"/>
    <property type="project" value="TreeGrafter"/>
</dbReference>
<dbReference type="PANTHER" id="PTHR48051:SF54">
    <property type="entry name" value="LEUCINE-RICH REPEAT-CONTAINING PROTEIN"/>
    <property type="match status" value="1"/>
</dbReference>
<evidence type="ECO:0000256" key="2">
    <source>
        <dbReference type="ARBA" id="ARBA00022737"/>
    </source>
</evidence>
<feature type="compositionally biased region" description="Polar residues" evidence="3">
    <location>
        <begin position="229"/>
        <end position="251"/>
    </location>
</feature>
<gene>
    <name evidence="4" type="ORF">BCR42DRAFT_295708</name>
</gene>
<organism evidence="4 5">
    <name type="scientific">Absidia repens</name>
    <dbReference type="NCBI Taxonomy" id="90262"/>
    <lineage>
        <taxon>Eukaryota</taxon>
        <taxon>Fungi</taxon>
        <taxon>Fungi incertae sedis</taxon>
        <taxon>Mucoromycota</taxon>
        <taxon>Mucoromycotina</taxon>
        <taxon>Mucoromycetes</taxon>
        <taxon>Mucorales</taxon>
        <taxon>Cunninghamellaceae</taxon>
        <taxon>Absidia</taxon>
    </lineage>
</organism>
<dbReference type="PANTHER" id="PTHR48051">
    <property type="match status" value="1"/>
</dbReference>
<reference evidence="4 5" key="1">
    <citation type="submission" date="2016-07" db="EMBL/GenBank/DDBJ databases">
        <title>Pervasive Adenine N6-methylation of Active Genes in Fungi.</title>
        <authorList>
            <consortium name="DOE Joint Genome Institute"/>
            <person name="Mondo S.J."/>
            <person name="Dannebaum R.O."/>
            <person name="Kuo R.C."/>
            <person name="Labutti K."/>
            <person name="Haridas S."/>
            <person name="Kuo A."/>
            <person name="Salamov A."/>
            <person name="Ahrendt S.R."/>
            <person name="Lipzen A."/>
            <person name="Sullivan W."/>
            <person name="Andreopoulos W.B."/>
            <person name="Clum A."/>
            <person name="Lindquist E."/>
            <person name="Daum C."/>
            <person name="Ramamoorthy G.K."/>
            <person name="Gryganskyi A."/>
            <person name="Culley D."/>
            <person name="Magnuson J.K."/>
            <person name="James T.Y."/>
            <person name="O'Malley M.A."/>
            <person name="Stajich J.E."/>
            <person name="Spatafora J.W."/>
            <person name="Visel A."/>
            <person name="Grigoriev I.V."/>
        </authorList>
    </citation>
    <scope>NUCLEOTIDE SEQUENCE [LARGE SCALE GENOMIC DNA]</scope>
    <source>
        <strain evidence="4 5">NRRL 1336</strain>
    </source>
</reference>
<keyword evidence="5" id="KW-1185">Reference proteome</keyword>
<feature type="region of interest" description="Disordered" evidence="3">
    <location>
        <begin position="219"/>
        <end position="260"/>
    </location>
</feature>
<dbReference type="Pfam" id="PF13855">
    <property type="entry name" value="LRR_8"/>
    <property type="match status" value="1"/>
</dbReference>
<keyword evidence="1" id="KW-0433">Leucine-rich repeat</keyword>
<dbReference type="SMART" id="SM00369">
    <property type="entry name" value="LRR_TYP"/>
    <property type="match status" value="4"/>
</dbReference>
<evidence type="ECO:0000256" key="3">
    <source>
        <dbReference type="SAM" id="MobiDB-lite"/>
    </source>
</evidence>
<protein>
    <submittedName>
        <fullName evidence="4">Uncharacterized protein</fullName>
    </submittedName>
</protein>
<comment type="caution">
    <text evidence="4">The sequence shown here is derived from an EMBL/GenBank/DDBJ whole genome shotgun (WGS) entry which is preliminary data.</text>
</comment>
<feature type="non-terminal residue" evidence="4">
    <location>
        <position position="1"/>
    </location>
</feature>
<dbReference type="InterPro" id="IPR050216">
    <property type="entry name" value="LRR_domain-containing"/>
</dbReference>
<name>A0A1X2I0Q9_9FUNG</name>
<evidence type="ECO:0000256" key="1">
    <source>
        <dbReference type="ARBA" id="ARBA00022614"/>
    </source>
</evidence>
<dbReference type="InterPro" id="IPR003591">
    <property type="entry name" value="Leu-rich_rpt_typical-subtyp"/>
</dbReference>
<feature type="non-terminal residue" evidence="4">
    <location>
        <position position="363"/>
    </location>
</feature>
<dbReference type="EMBL" id="MCGE01000037">
    <property type="protein sequence ID" value="ORZ06854.1"/>
    <property type="molecule type" value="Genomic_DNA"/>
</dbReference>
<evidence type="ECO:0000313" key="4">
    <source>
        <dbReference type="EMBL" id="ORZ06854.1"/>
    </source>
</evidence>
<dbReference type="OrthoDB" id="660555at2759"/>
<dbReference type="AlphaFoldDB" id="A0A1X2I0Q9"/>
<sequence length="363" mass="40531">VNRWIYLRHLHLGSVFGGNLLTQLPETICDMPCLEELELSFNQLRFLPDSMIIPSLVNLNVSRNQLDFLPTSIGQCQALKTLNVSKNHLTSLPATLVDLDNLELLDISENLLCIMPADILERMKMTLLITGNPLTRPGHCDVSHASDDAYTQMLKRMTTCALPMMSTPPSHTVALAPTPIHTMPSTPPPSTSLDNHHVDSRDDDTILDRELSILAQQLNVQGSRKDQQHATTPVSTLNDIQEDATSTTSMDSAIPPTATTTTTTNMLHSLRELATRVILQSDHIKVPFHLLPPHLAHDISNQHQRRRCAKCQLPFVNEWLASVQVKSYGGHPAVVHRVKFCSTKCWQHYLHSRNNSSVVCVHQ</sequence>
<dbReference type="SUPFAM" id="SSF52058">
    <property type="entry name" value="L domain-like"/>
    <property type="match status" value="1"/>
</dbReference>